<feature type="compositionally biased region" description="Basic and acidic residues" evidence="1">
    <location>
        <begin position="12"/>
        <end position="25"/>
    </location>
</feature>
<dbReference type="EMBL" id="LECT01000040">
    <property type="protein sequence ID" value="KLU03183.1"/>
    <property type="molecule type" value="Genomic_DNA"/>
</dbReference>
<protein>
    <submittedName>
        <fullName evidence="2">Uncharacterized protein</fullName>
    </submittedName>
</protein>
<dbReference type="PATRIC" id="fig|595434.4.peg.4568"/>
<organism evidence="2 3">
    <name type="scientific">Rhodopirellula islandica</name>
    <dbReference type="NCBI Taxonomy" id="595434"/>
    <lineage>
        <taxon>Bacteria</taxon>
        <taxon>Pseudomonadati</taxon>
        <taxon>Planctomycetota</taxon>
        <taxon>Planctomycetia</taxon>
        <taxon>Pirellulales</taxon>
        <taxon>Pirellulaceae</taxon>
        <taxon>Rhodopirellula</taxon>
    </lineage>
</organism>
<evidence type="ECO:0000256" key="1">
    <source>
        <dbReference type="SAM" id="MobiDB-lite"/>
    </source>
</evidence>
<accession>A0A0J1B9G4</accession>
<keyword evidence="3" id="KW-1185">Reference proteome</keyword>
<evidence type="ECO:0000313" key="2">
    <source>
        <dbReference type="EMBL" id="KLU03183.1"/>
    </source>
</evidence>
<sequence length="91" mass="10246">MLPESRIRQPKRPVDSLEFTTRRVSEGPTGSLQSHTIPRSCFGLGFNQQAESLRFVGQKIKPVRISAFFARIARGVVTNKGGDLPRRFHSH</sequence>
<dbReference type="AlphaFoldDB" id="A0A0J1B9G4"/>
<proteinExistence type="predicted"/>
<feature type="region of interest" description="Disordered" evidence="1">
    <location>
        <begin position="1"/>
        <end position="33"/>
    </location>
</feature>
<reference evidence="2" key="1">
    <citation type="submission" date="2015-05" db="EMBL/GenBank/DDBJ databases">
        <title>Permanent draft genome of Rhodopirellula islandicus K833.</title>
        <authorList>
            <person name="Kizina J."/>
            <person name="Richter M."/>
            <person name="Glockner F.O."/>
            <person name="Harder J."/>
        </authorList>
    </citation>
    <scope>NUCLEOTIDE SEQUENCE [LARGE SCALE GENOMIC DNA]</scope>
    <source>
        <strain evidence="2">K833</strain>
    </source>
</reference>
<evidence type="ECO:0000313" key="3">
    <source>
        <dbReference type="Proteomes" id="UP000036367"/>
    </source>
</evidence>
<dbReference type="Proteomes" id="UP000036367">
    <property type="component" value="Unassembled WGS sequence"/>
</dbReference>
<name>A0A0J1B9G4_RHOIS</name>
<gene>
    <name evidence="2" type="ORF">RISK_004812</name>
</gene>
<comment type="caution">
    <text evidence="2">The sequence shown here is derived from an EMBL/GenBank/DDBJ whole genome shotgun (WGS) entry which is preliminary data.</text>
</comment>
<dbReference type="STRING" id="595434.RISK_004812"/>